<protein>
    <submittedName>
        <fullName evidence="2">Uncharacterized protein</fullName>
    </submittedName>
</protein>
<dbReference type="InterPro" id="IPR058324">
    <property type="entry name" value="DUF8011"/>
</dbReference>
<dbReference type="AlphaFoldDB" id="A0A847UEX8"/>
<feature type="transmembrane region" description="Helical" evidence="1">
    <location>
        <begin position="69"/>
        <end position="91"/>
    </location>
</feature>
<dbReference type="Proteomes" id="UP000608662">
    <property type="component" value="Unassembled WGS sequence"/>
</dbReference>
<keyword evidence="1" id="KW-0812">Transmembrane</keyword>
<dbReference type="EMBL" id="WOYG01000001">
    <property type="protein sequence ID" value="NLV10050.1"/>
    <property type="molecule type" value="Genomic_DNA"/>
</dbReference>
<dbReference type="Pfam" id="PF26041">
    <property type="entry name" value="DUF8011"/>
    <property type="match status" value="1"/>
</dbReference>
<comment type="caution">
    <text evidence="2">The sequence shown here is derived from an EMBL/GenBank/DDBJ whole genome shotgun (WGS) entry which is preliminary data.</text>
</comment>
<gene>
    <name evidence="2" type="ORF">GOC74_08925</name>
</gene>
<keyword evidence="1" id="KW-0472">Membrane</keyword>
<evidence type="ECO:0000313" key="2">
    <source>
        <dbReference type="EMBL" id="NLV10050.1"/>
    </source>
</evidence>
<dbReference type="OrthoDB" id="351217at2157"/>
<keyword evidence="1" id="KW-1133">Transmembrane helix</keyword>
<name>A0A847UEX8_9EURY</name>
<reference evidence="2" key="1">
    <citation type="submission" date="2019-12" db="EMBL/GenBank/DDBJ databases">
        <title>Whole-genome sequence of Halomicrobium mukohataei pws1.</title>
        <authorList>
            <person name="Verma D.K."/>
            <person name="Gopal K."/>
            <person name="Prasad E.S."/>
        </authorList>
    </citation>
    <scope>NUCLEOTIDE SEQUENCE</scope>
    <source>
        <strain evidence="2">Pws1</strain>
    </source>
</reference>
<sequence length="97" mass="10105">MPSRIEAVLFDEPSGSPMPLIMFSGAVLFVGVYAYGALRGGANSYLLVMAAGSTLSGIAESLPTDRRRIAGVLRITAILILLALVAVVLFAPDQVLA</sequence>
<accession>A0A847UEX8</accession>
<evidence type="ECO:0000256" key="1">
    <source>
        <dbReference type="SAM" id="Phobius"/>
    </source>
</evidence>
<dbReference type="RefSeq" id="WP_170093813.1">
    <property type="nucleotide sequence ID" value="NZ_WOYG01000001.1"/>
</dbReference>
<feature type="transmembrane region" description="Helical" evidence="1">
    <location>
        <begin position="20"/>
        <end position="38"/>
    </location>
</feature>
<proteinExistence type="predicted"/>
<organism evidence="2 3">
    <name type="scientific">Halomicrobium mukohataei</name>
    <dbReference type="NCBI Taxonomy" id="57705"/>
    <lineage>
        <taxon>Archaea</taxon>
        <taxon>Methanobacteriati</taxon>
        <taxon>Methanobacteriota</taxon>
        <taxon>Stenosarchaea group</taxon>
        <taxon>Halobacteria</taxon>
        <taxon>Halobacteriales</taxon>
        <taxon>Haloarculaceae</taxon>
        <taxon>Halomicrobium</taxon>
    </lineage>
</organism>
<evidence type="ECO:0000313" key="3">
    <source>
        <dbReference type="Proteomes" id="UP000608662"/>
    </source>
</evidence>